<dbReference type="Proteomes" id="UP000694388">
    <property type="component" value="Unplaced"/>
</dbReference>
<reference evidence="1" key="1">
    <citation type="submission" date="2025-08" db="UniProtKB">
        <authorList>
            <consortium name="Ensembl"/>
        </authorList>
    </citation>
    <scope>IDENTIFICATION</scope>
</reference>
<evidence type="ECO:0000313" key="2">
    <source>
        <dbReference type="Proteomes" id="UP000694388"/>
    </source>
</evidence>
<proteinExistence type="predicted"/>
<dbReference type="AlphaFoldDB" id="A0A8C4R1R9"/>
<reference evidence="1" key="2">
    <citation type="submission" date="2025-09" db="UniProtKB">
        <authorList>
            <consortium name="Ensembl"/>
        </authorList>
    </citation>
    <scope>IDENTIFICATION</scope>
</reference>
<evidence type="ECO:0000313" key="1">
    <source>
        <dbReference type="Ensembl" id="ENSEBUP00000023470.1"/>
    </source>
</evidence>
<organism evidence="1 2">
    <name type="scientific">Eptatretus burgeri</name>
    <name type="common">Inshore hagfish</name>
    <dbReference type="NCBI Taxonomy" id="7764"/>
    <lineage>
        <taxon>Eukaryota</taxon>
        <taxon>Metazoa</taxon>
        <taxon>Chordata</taxon>
        <taxon>Craniata</taxon>
        <taxon>Vertebrata</taxon>
        <taxon>Cyclostomata</taxon>
        <taxon>Myxini</taxon>
        <taxon>Myxiniformes</taxon>
        <taxon>Myxinidae</taxon>
        <taxon>Eptatretinae</taxon>
        <taxon>Eptatretus</taxon>
    </lineage>
</organism>
<name>A0A8C4R1R9_EPTBU</name>
<protein>
    <submittedName>
        <fullName evidence="1">Uncharacterized protein</fullName>
    </submittedName>
</protein>
<sequence length="54" mass="5763">MEKPLSRSLSPGKGLGLRADCAVSAGRAVYRAEPFAYNTNQANKSCVCDSCLVR</sequence>
<dbReference type="Ensembl" id="ENSEBUT00000024046.1">
    <property type="protein sequence ID" value="ENSEBUP00000023470.1"/>
    <property type="gene ID" value="ENSEBUG00000014459.1"/>
</dbReference>
<keyword evidence="2" id="KW-1185">Reference proteome</keyword>
<accession>A0A8C4R1R9</accession>